<keyword evidence="6" id="KW-1185">Reference proteome</keyword>
<evidence type="ECO:0000256" key="3">
    <source>
        <dbReference type="SAM" id="SignalP"/>
    </source>
</evidence>
<protein>
    <submittedName>
        <fullName evidence="5">Plastid lipid-associated PAP/fibrillin family protein</fullName>
    </submittedName>
</protein>
<name>A0A9K3KLT0_9STRA</name>
<keyword evidence="3" id="KW-0732">Signal</keyword>
<feature type="chain" id="PRO_5039887725" evidence="3">
    <location>
        <begin position="17"/>
        <end position="283"/>
    </location>
</feature>
<reference evidence="5" key="2">
    <citation type="submission" date="2021-04" db="EMBL/GenBank/DDBJ databases">
        <authorList>
            <person name="Podell S."/>
        </authorList>
    </citation>
    <scope>NUCLEOTIDE SEQUENCE</scope>
    <source>
        <strain evidence="5">Hildebrandi</strain>
    </source>
</reference>
<accession>A0A9K3KLT0</accession>
<evidence type="ECO:0000256" key="2">
    <source>
        <dbReference type="ARBA" id="ARBA00022640"/>
    </source>
</evidence>
<evidence type="ECO:0000313" key="5">
    <source>
        <dbReference type="EMBL" id="KAG7346112.1"/>
    </source>
</evidence>
<evidence type="ECO:0000256" key="1">
    <source>
        <dbReference type="ARBA" id="ARBA00004474"/>
    </source>
</evidence>
<organism evidence="5 6">
    <name type="scientific">Nitzschia inconspicua</name>
    <dbReference type="NCBI Taxonomy" id="303405"/>
    <lineage>
        <taxon>Eukaryota</taxon>
        <taxon>Sar</taxon>
        <taxon>Stramenopiles</taxon>
        <taxon>Ochrophyta</taxon>
        <taxon>Bacillariophyta</taxon>
        <taxon>Bacillariophyceae</taxon>
        <taxon>Bacillariophycidae</taxon>
        <taxon>Bacillariales</taxon>
        <taxon>Bacillariaceae</taxon>
        <taxon>Nitzschia</taxon>
    </lineage>
</organism>
<dbReference type="GO" id="GO:0009536">
    <property type="term" value="C:plastid"/>
    <property type="evidence" value="ECO:0007669"/>
    <property type="project" value="UniProtKB-SubCell"/>
</dbReference>
<comment type="caution">
    <text evidence="5">The sequence shown here is derived from an EMBL/GenBank/DDBJ whole genome shotgun (WGS) entry which is preliminary data.</text>
</comment>
<dbReference type="InterPro" id="IPR006843">
    <property type="entry name" value="PAP/fibrillin_dom"/>
</dbReference>
<reference evidence="5" key="1">
    <citation type="journal article" date="2021" name="Sci. Rep.">
        <title>Diploid genomic architecture of Nitzschia inconspicua, an elite biomass production diatom.</title>
        <authorList>
            <person name="Oliver A."/>
            <person name="Podell S."/>
            <person name="Pinowska A."/>
            <person name="Traller J.C."/>
            <person name="Smith S.R."/>
            <person name="McClure R."/>
            <person name="Beliaev A."/>
            <person name="Bohutskyi P."/>
            <person name="Hill E.A."/>
            <person name="Rabines A."/>
            <person name="Zheng H."/>
            <person name="Allen L.Z."/>
            <person name="Kuo A."/>
            <person name="Grigoriev I.V."/>
            <person name="Allen A.E."/>
            <person name="Hazlebeck D."/>
            <person name="Allen E.E."/>
        </authorList>
    </citation>
    <scope>NUCLEOTIDE SEQUENCE</scope>
    <source>
        <strain evidence="5">Hildebrandi</strain>
    </source>
</reference>
<feature type="signal peptide" evidence="3">
    <location>
        <begin position="1"/>
        <end position="16"/>
    </location>
</feature>
<dbReference type="EMBL" id="JAGRRH010000021">
    <property type="protein sequence ID" value="KAG7346112.1"/>
    <property type="molecule type" value="Genomic_DNA"/>
</dbReference>
<comment type="subcellular location">
    <subcellularLocation>
        <location evidence="1">Plastid</location>
    </subcellularLocation>
</comment>
<evidence type="ECO:0000259" key="4">
    <source>
        <dbReference type="Pfam" id="PF04755"/>
    </source>
</evidence>
<keyword evidence="2" id="KW-0934">Plastid</keyword>
<dbReference type="Proteomes" id="UP000693970">
    <property type="component" value="Unassembled WGS sequence"/>
</dbReference>
<gene>
    <name evidence="5" type="ORF">IV203_005180</name>
</gene>
<dbReference type="InterPro" id="IPR039633">
    <property type="entry name" value="PAP"/>
</dbReference>
<evidence type="ECO:0000313" key="6">
    <source>
        <dbReference type="Proteomes" id="UP000693970"/>
    </source>
</evidence>
<dbReference type="Pfam" id="PF04755">
    <property type="entry name" value="PAP_fibrillin"/>
    <property type="match status" value="1"/>
</dbReference>
<feature type="domain" description="Plastid lipid-associated protein/fibrillin conserved" evidence="4">
    <location>
        <begin position="96"/>
        <end position="259"/>
    </location>
</feature>
<dbReference type="AlphaFoldDB" id="A0A9K3KLT0"/>
<dbReference type="OrthoDB" id="5194at2759"/>
<dbReference type="PANTHER" id="PTHR31906">
    <property type="entry name" value="PLASTID-LIPID-ASSOCIATED PROTEIN 4, CHLOROPLASTIC-RELATED"/>
    <property type="match status" value="1"/>
</dbReference>
<sequence length="283" mass="31487">MFKFVLFRVLFLAAAATSVVVVEGFFSVAPTNSPKRLFGIASKMQATSADIFLTEAEVAARAAAAADDDDDDDLSTVDVMEIKRRLLDLVPRMMGTDEEYRQVEAYVNTLEERFTPVQTLQFFNMATAGEWQLLFSTNLSGMAKPNTFRLRELLQRVEANNFNGTICNEATWDLSQDENGIFDASGTFAVKCSYTINQGARMVVDLDDHVLELAKGSAVPKDVQGLVGLLHRAIPKELFDPNDHAMDTTYLDGDLRIVRMTGPRLEGVRDIFIRRGSMEINPV</sequence>
<proteinExistence type="predicted"/>